<protein>
    <submittedName>
        <fullName evidence="2">Uncharacterized protein</fullName>
    </submittedName>
</protein>
<reference evidence="2" key="1">
    <citation type="submission" date="2019-08" db="EMBL/GenBank/DDBJ databases">
        <authorList>
            <person name="Kucharzyk K."/>
            <person name="Murdoch R.W."/>
            <person name="Higgins S."/>
            <person name="Loffler F."/>
        </authorList>
    </citation>
    <scope>NUCLEOTIDE SEQUENCE</scope>
</reference>
<feature type="region of interest" description="Disordered" evidence="1">
    <location>
        <begin position="1"/>
        <end position="28"/>
    </location>
</feature>
<dbReference type="AlphaFoldDB" id="A0A645JY04"/>
<proteinExistence type="predicted"/>
<accession>A0A645JY04</accession>
<evidence type="ECO:0000256" key="1">
    <source>
        <dbReference type="SAM" id="MobiDB-lite"/>
    </source>
</evidence>
<evidence type="ECO:0000313" key="2">
    <source>
        <dbReference type="EMBL" id="MPN64003.1"/>
    </source>
</evidence>
<dbReference type="EMBL" id="VSSQ01144305">
    <property type="protein sequence ID" value="MPN64003.1"/>
    <property type="molecule type" value="Genomic_DNA"/>
</dbReference>
<gene>
    <name evidence="2" type="ORF">SDC9_211772</name>
</gene>
<dbReference type="AntiFam" id="ANF00007">
    <property type="entry name" value="Shadow ORF (opposite clpB)"/>
</dbReference>
<organism evidence="2">
    <name type="scientific">bioreactor metagenome</name>
    <dbReference type="NCBI Taxonomy" id="1076179"/>
    <lineage>
        <taxon>unclassified sequences</taxon>
        <taxon>metagenomes</taxon>
        <taxon>ecological metagenomes</taxon>
    </lineage>
</organism>
<name>A0A645JY04_9ZZZZ</name>
<sequence>MLQGFRDIPRGDAQGEPLDDGGFSHTGFTDENRIVLGLS</sequence>
<comment type="caution">
    <text evidence="2">The sequence shown here is derived from an EMBL/GenBank/DDBJ whole genome shotgun (WGS) entry which is preliminary data.</text>
</comment>